<proteinExistence type="predicted"/>
<feature type="region of interest" description="Disordered" evidence="9">
    <location>
        <begin position="2148"/>
        <end position="2167"/>
    </location>
</feature>
<evidence type="ECO:0000256" key="4">
    <source>
        <dbReference type="ARBA" id="ARBA00022771"/>
    </source>
</evidence>
<dbReference type="GO" id="GO:0004386">
    <property type="term" value="F:helicase activity"/>
    <property type="evidence" value="ECO:0007669"/>
    <property type="project" value="InterPro"/>
</dbReference>
<dbReference type="Proteomes" id="UP001175211">
    <property type="component" value="Unassembled WGS sequence"/>
</dbReference>
<accession>A0AA39J422</accession>
<dbReference type="PANTHER" id="PTHR10887">
    <property type="entry name" value="DNA2/NAM7 HELICASE FAMILY"/>
    <property type="match status" value="1"/>
</dbReference>
<reference evidence="12" key="1">
    <citation type="submission" date="2023-06" db="EMBL/GenBank/DDBJ databases">
        <authorList>
            <consortium name="Lawrence Berkeley National Laboratory"/>
            <person name="Ahrendt S."/>
            <person name="Sahu N."/>
            <person name="Indic B."/>
            <person name="Wong-Bajracharya J."/>
            <person name="Merenyi Z."/>
            <person name="Ke H.-M."/>
            <person name="Monk M."/>
            <person name="Kocsube S."/>
            <person name="Drula E."/>
            <person name="Lipzen A."/>
            <person name="Balint B."/>
            <person name="Henrissat B."/>
            <person name="Andreopoulos B."/>
            <person name="Martin F.M."/>
            <person name="Harder C.B."/>
            <person name="Rigling D."/>
            <person name="Ford K.L."/>
            <person name="Foster G.D."/>
            <person name="Pangilinan J."/>
            <person name="Papanicolaou A."/>
            <person name="Barry K."/>
            <person name="LaButti K."/>
            <person name="Viragh M."/>
            <person name="Koriabine M."/>
            <person name="Yan M."/>
            <person name="Riley R."/>
            <person name="Champramary S."/>
            <person name="Plett K.L."/>
            <person name="Tsai I.J."/>
            <person name="Slot J."/>
            <person name="Sipos G."/>
            <person name="Plett J."/>
            <person name="Nagy L.G."/>
            <person name="Grigoriev I.V."/>
        </authorList>
    </citation>
    <scope>NUCLEOTIDE SEQUENCE</scope>
    <source>
        <strain evidence="12">CCBAS 213</strain>
    </source>
</reference>
<evidence type="ECO:0000256" key="3">
    <source>
        <dbReference type="ARBA" id="ARBA00022723"/>
    </source>
</evidence>
<dbReference type="GO" id="GO:0031048">
    <property type="term" value="P:regulatory ncRNA-mediated heterochromatin formation"/>
    <property type="evidence" value="ECO:0007669"/>
    <property type="project" value="TreeGrafter"/>
</dbReference>
<dbReference type="GO" id="GO:0002376">
    <property type="term" value="P:immune system process"/>
    <property type="evidence" value="ECO:0007669"/>
    <property type="project" value="UniProtKB-KW"/>
</dbReference>
<dbReference type="PROSITE" id="PS51981">
    <property type="entry name" value="ZF_RZ"/>
    <property type="match status" value="1"/>
</dbReference>
<evidence type="ECO:0008006" key="14">
    <source>
        <dbReference type="Google" id="ProtNLM"/>
    </source>
</evidence>
<evidence type="ECO:0000313" key="13">
    <source>
        <dbReference type="Proteomes" id="UP001175211"/>
    </source>
</evidence>
<dbReference type="EMBL" id="JAUEPS010000144">
    <property type="protein sequence ID" value="KAK0435683.1"/>
    <property type="molecule type" value="Genomic_DNA"/>
</dbReference>
<feature type="domain" description="RZ-type" evidence="11">
    <location>
        <begin position="2083"/>
        <end position="2153"/>
    </location>
</feature>
<dbReference type="Gene3D" id="3.40.50.300">
    <property type="entry name" value="P-loop containing nucleotide triphosphate hydrolases"/>
    <property type="match status" value="3"/>
</dbReference>
<comment type="subcellular location">
    <subcellularLocation>
        <location evidence="1">Cytoplasm</location>
    </subcellularLocation>
</comment>
<evidence type="ECO:0000313" key="12">
    <source>
        <dbReference type="EMBL" id="KAK0435683.1"/>
    </source>
</evidence>
<feature type="domain" description="C3H1-type" evidence="10">
    <location>
        <begin position="57"/>
        <end position="85"/>
    </location>
</feature>
<dbReference type="SUPFAM" id="SSF52540">
    <property type="entry name" value="P-loop containing nucleoside triphosphate hydrolases"/>
    <property type="match status" value="1"/>
</dbReference>
<dbReference type="CDD" id="cd18808">
    <property type="entry name" value="SF1_C_Upf1"/>
    <property type="match status" value="1"/>
</dbReference>
<evidence type="ECO:0000256" key="2">
    <source>
        <dbReference type="ARBA" id="ARBA00022490"/>
    </source>
</evidence>
<dbReference type="PANTHER" id="PTHR10887:SF445">
    <property type="entry name" value="NFX1-TYPE ZINC FINGER-CONTAINING PROTEIN 1"/>
    <property type="match status" value="1"/>
</dbReference>
<feature type="region of interest" description="Disordered" evidence="9">
    <location>
        <begin position="358"/>
        <end position="378"/>
    </location>
</feature>
<dbReference type="InterPro" id="IPR000571">
    <property type="entry name" value="Znf_CCCH"/>
</dbReference>
<keyword evidence="3 7" id="KW-0479">Metal-binding</keyword>
<dbReference type="InterPro" id="IPR045055">
    <property type="entry name" value="DNA2/NAM7-like"/>
</dbReference>
<dbReference type="RefSeq" id="XP_060322043.1">
    <property type="nucleotide sequence ID" value="XM_060475952.1"/>
</dbReference>
<feature type="compositionally biased region" description="Low complexity" evidence="9">
    <location>
        <begin position="33"/>
        <end position="50"/>
    </location>
</feature>
<name>A0AA39J422_ARMTA</name>
<feature type="zinc finger region" description="C3H1-type" evidence="7">
    <location>
        <begin position="57"/>
        <end position="85"/>
    </location>
</feature>
<feature type="zinc finger region" description="C3H1-type" evidence="7">
    <location>
        <begin position="4"/>
        <end position="31"/>
    </location>
</feature>
<dbReference type="InterPro" id="IPR041679">
    <property type="entry name" value="DNA2/NAM7-like_C"/>
</dbReference>
<keyword evidence="8" id="KW-0175">Coiled coil</keyword>
<keyword evidence="5 7" id="KW-0862">Zinc</keyword>
<dbReference type="GO" id="GO:0031380">
    <property type="term" value="C:nuclear RNA-directed RNA polymerase complex"/>
    <property type="evidence" value="ECO:0007669"/>
    <property type="project" value="TreeGrafter"/>
</dbReference>
<keyword evidence="6" id="KW-0391">Immunity</keyword>
<evidence type="ECO:0000259" key="11">
    <source>
        <dbReference type="PROSITE" id="PS51981"/>
    </source>
</evidence>
<evidence type="ECO:0000256" key="6">
    <source>
        <dbReference type="ARBA" id="ARBA00022859"/>
    </source>
</evidence>
<dbReference type="InterPro" id="IPR027417">
    <property type="entry name" value="P-loop_NTPase"/>
</dbReference>
<sequence>MSNRRGRPLCKFFNTARGCRFQDCKFLHERAGSPTPSSSPSTPLHSPRPSGRSGGITAGRGNCEFFWTSGECRRGFDCIFRHVRQPQTQNAAGVSVEATSPETDTLDFLTTEGLAGINNISLDKLHTLSPTEAHNMLRAFNSPTFQFTAPDQVIKFVQILASVDRRNSQWDTVRAQSFLEMIVDLKHHVLARIREVLQYSPIACRAGTGFTEVSFQIGYFPLLQLTSFSALYSALDSGLDHMFDVVSSCMEQMIQNRSWKDPTPALPAMRQSSLSGVVVFGTITTLLTQYFQRSKHAINNHPNIVVFIGNLVRWYDEWARLIATSSFDDSIDATVQRLTLEQIKESISRLDAIVSREHANAERRRRPAQPQGLREEHRSEALQAQLIQTYDGPGVLRLLGPRHSNDHRDIADIHIVPTHDEMISASLPYIPVNRPDAPHHLAPNSMERHLDIQFRLLREELVREAQPIQLEKLIKARGGMYRTSGYNSTMFHIYTNVEYSPLQAERRGFTVGLVVDAPPSDRARNSDPKIRKDFWEHAGSRRLSAGSLVVLVVAHSGRLKIYVGSVSSSTDDTIESSKVHESRIEIRVKFFDPDVELGALRQEKITIDQHRFAFLVDNNIMFESIRPFLEKLRSVEPTSIPFSNYICRDTLRGVAVVPPKYSQNPSFRYNLECLSKDRVREYVHPLNATDPLSIRRARLQLRSSSILDPSQCDAVVDALTQEVALIQGPPGTGKSFTGKELLRVLFASKVKPIVMIAFTNHALDHMLLSLLDAKITTNLVRLGSRSSDERINEFTLDKLERMKDGASSPLDQIVRKEWFAMGRLEDEMRTILQHIQTPSHTWETVTNYLQETFPDHLASFVDPPFWIDKLAEELRQDIEAEGEWTTVNAKKKRRDVDIPNTIYSFWKIGQDISFLQPPQPPQTPARSSKGKKGKQQQQRQAQELILAAELQQAYLTRMNNLFVPLGFPEGMIPPIPTTSRPIDELLVADAIWSMSVEERQILSALWETEMRTFAYNKYRQDYEERREEYEAACKRFNDAKDESRRQLLSRIDLIGCTTNGAAKLTSLLTTIAPKVLIVEEAGQVLEAHILSSLVPSVQHLICIGDPQQLRPTLANFSLSMDSARGKELYKFDRSLMERLADGGFPMSQINVQRRMRPSISHNIRTILYPNLEDHDLVKKYPPIQGMEHDLFFFTHTNREKAADEGSASKVNMFEVKMIVDLVVYFLKQEAYSSPGDIAVLCAYLGQLRELRSALASLKVAVSVDERDQDQLAREGMDDEGYIEQVTVSKHVRLGTVDIFQGEEAKIVIVSLVRNSGSFDSDESIGFLKSANRINVALSRAQHGLYVLGNASNLRQNQTWKTIIDEMEQRDQIGFGFPVICPRHPEQRHTITAPGQLSVVAPEGGCCLPCDYRMDCGHNCPSMCHLDLDKHRSMRCDMPCLRTPCPRMHPCDKRCSDKCGPCEFPLYNIALPCGHVASILCHQAEDLASVFCHEKVSKQLSLCGHDATMRCSDDPQKHKCIKVCGGIMPCCEKTCKSFCGDCTGLNLPGAKGIHRLLTSKLRTFKHKSHQCERLLFCQHKCGLDCSKDHECNTSCKQQCRQRCSHHKCPKPCAQDCAPCTEPCDWNCPHLSCPVLCGSICARLPCDEPCPSILQCGHVCPSVCGEHCLQQKCIECLSDDDKMDIVDFIMQRRLVDIPIGSDDISDRIITLDCGHIFTVETLDGHCQMTDYYEIDVMGSYTGMKAPPTEFQRPPSCPTCRAPITARRYGRVLKRANLDILEQNVASTMSQRLAEIVPSIDTLSNGLEELAARAKKLEAAPNFEYEVLDHGMLTARSMVTRHGLSESEAKSWMGIVVDLHRVYKRVADVTKTWSAHVRAYESALSTLYRLELANLAADPPSDIQVPPEHIAMSNVDRKIGQPPHKADRRYHLEAFILSIELRLMLGSVARSRFEALPMTANEPAALHHRKVWYSFTLFIYQSCITDCQKAITIAHATSSSRLAARSASLMLCSDFEQFRFSMLEKRRDAFKDDALVAELKSRLRELERSYFTSRSSNDPSQLGEDRRWCHGNCGAKIEHHIINDGVYQPDIVKALGFSHRGHFYNCINGHTFVITECGGAMEASQCPECRAPIGGGNHTLDSSNTRAREYEDISREQGGARSPWAWAAGA</sequence>
<dbReference type="PROSITE" id="PS50103">
    <property type="entry name" value="ZF_C3H1"/>
    <property type="match status" value="2"/>
</dbReference>
<dbReference type="InterPro" id="IPR041677">
    <property type="entry name" value="DNA2/NAM7_AAA_11"/>
</dbReference>
<feature type="domain" description="C3H1-type" evidence="10">
    <location>
        <begin position="4"/>
        <end position="31"/>
    </location>
</feature>
<dbReference type="Pfam" id="PF20173">
    <property type="entry name" value="ZnF_RZ-type"/>
    <property type="match status" value="1"/>
</dbReference>
<dbReference type="Pfam" id="PF13087">
    <property type="entry name" value="AAA_12"/>
    <property type="match status" value="1"/>
</dbReference>
<dbReference type="Pfam" id="PF13086">
    <property type="entry name" value="AAA_11"/>
    <property type="match status" value="1"/>
</dbReference>
<comment type="caution">
    <text evidence="12">The sequence shown here is derived from an EMBL/GenBank/DDBJ whole genome shotgun (WGS) entry which is preliminary data.</text>
</comment>
<feature type="region of interest" description="Disordered" evidence="9">
    <location>
        <begin position="916"/>
        <end position="940"/>
    </location>
</feature>
<dbReference type="GO" id="GO:0008270">
    <property type="term" value="F:zinc ion binding"/>
    <property type="evidence" value="ECO:0007669"/>
    <property type="project" value="UniProtKB-KW"/>
</dbReference>
<organism evidence="12 13">
    <name type="scientific">Armillaria tabescens</name>
    <name type="common">Ringless honey mushroom</name>
    <name type="synonym">Agaricus tabescens</name>
    <dbReference type="NCBI Taxonomy" id="1929756"/>
    <lineage>
        <taxon>Eukaryota</taxon>
        <taxon>Fungi</taxon>
        <taxon>Dikarya</taxon>
        <taxon>Basidiomycota</taxon>
        <taxon>Agaricomycotina</taxon>
        <taxon>Agaricomycetes</taxon>
        <taxon>Agaricomycetidae</taxon>
        <taxon>Agaricales</taxon>
        <taxon>Marasmiineae</taxon>
        <taxon>Physalacriaceae</taxon>
        <taxon>Desarmillaria</taxon>
    </lineage>
</organism>
<dbReference type="InterPro" id="IPR046439">
    <property type="entry name" value="ZF_RZ_dom"/>
</dbReference>
<evidence type="ECO:0000256" key="5">
    <source>
        <dbReference type="ARBA" id="ARBA00022833"/>
    </source>
</evidence>
<evidence type="ECO:0000256" key="1">
    <source>
        <dbReference type="ARBA" id="ARBA00004496"/>
    </source>
</evidence>
<evidence type="ECO:0000256" key="7">
    <source>
        <dbReference type="PROSITE-ProRule" id="PRU00723"/>
    </source>
</evidence>
<protein>
    <recommendedName>
        <fullName evidence="14">P-loop containing nucleoside triphosphate hydrolase protein</fullName>
    </recommendedName>
</protein>
<feature type="coiled-coil region" evidence="8">
    <location>
        <begin position="1015"/>
        <end position="1046"/>
    </location>
</feature>
<dbReference type="SMART" id="SM00356">
    <property type="entry name" value="ZnF_C3H1"/>
    <property type="match status" value="2"/>
</dbReference>
<evidence type="ECO:0000259" key="10">
    <source>
        <dbReference type="PROSITE" id="PS50103"/>
    </source>
</evidence>
<dbReference type="GO" id="GO:0005737">
    <property type="term" value="C:cytoplasm"/>
    <property type="evidence" value="ECO:0007669"/>
    <property type="project" value="UniProtKB-SubCell"/>
</dbReference>
<evidence type="ECO:0000256" key="8">
    <source>
        <dbReference type="SAM" id="Coils"/>
    </source>
</evidence>
<keyword evidence="4 7" id="KW-0863">Zinc-finger</keyword>
<dbReference type="InterPro" id="IPR047187">
    <property type="entry name" value="SF1_C_Upf1"/>
</dbReference>
<evidence type="ECO:0000256" key="9">
    <source>
        <dbReference type="SAM" id="MobiDB-lite"/>
    </source>
</evidence>
<keyword evidence="2" id="KW-0963">Cytoplasm</keyword>
<dbReference type="GeneID" id="85359500"/>
<keyword evidence="13" id="KW-1185">Reference proteome</keyword>
<gene>
    <name evidence="12" type="ORF">EV420DRAFT_1623584</name>
</gene>
<feature type="region of interest" description="Disordered" evidence="9">
    <location>
        <begin position="30"/>
        <end position="56"/>
    </location>
</feature>